<name>A0A2S5CV75_LYSSH</name>
<keyword evidence="1" id="KW-0808">Transferase</keyword>
<accession>A0A2S5CV75</accession>
<dbReference type="SMART" id="SM00470">
    <property type="entry name" value="ParB"/>
    <property type="match status" value="1"/>
</dbReference>
<dbReference type="Gene3D" id="3.30.1760.10">
    <property type="entry name" value="Conserved hypothetical protein from pyrococcus furiosus pfu- 392566-001, domain 2"/>
    <property type="match status" value="1"/>
</dbReference>
<dbReference type="GO" id="GO:0005524">
    <property type="term" value="F:ATP binding"/>
    <property type="evidence" value="ECO:0007669"/>
    <property type="project" value="UniProtKB-KW"/>
</dbReference>
<dbReference type="Pfam" id="PF02195">
    <property type="entry name" value="ParB_N"/>
    <property type="match status" value="1"/>
</dbReference>
<comment type="caution">
    <text evidence="6">The sequence shown here is derived from an EMBL/GenBank/DDBJ whole genome shotgun (WGS) entry which is preliminary data.</text>
</comment>
<dbReference type="EMBL" id="PGLV01000003">
    <property type="protein sequence ID" value="POZ54686.1"/>
    <property type="molecule type" value="Genomic_DNA"/>
</dbReference>
<evidence type="ECO:0000313" key="6">
    <source>
        <dbReference type="EMBL" id="POZ54686.1"/>
    </source>
</evidence>
<keyword evidence="7" id="KW-1185">Reference proteome</keyword>
<proteinExistence type="predicted"/>
<dbReference type="Gene3D" id="3.90.1530.10">
    <property type="entry name" value="Conserved hypothetical protein from pyrococcus furiosus pfu- 392566-001, ParB domain"/>
    <property type="match status" value="1"/>
</dbReference>
<evidence type="ECO:0000313" key="7">
    <source>
        <dbReference type="Proteomes" id="UP000237319"/>
    </source>
</evidence>
<evidence type="ECO:0000256" key="2">
    <source>
        <dbReference type="ARBA" id="ARBA00022741"/>
    </source>
</evidence>
<evidence type="ECO:0000259" key="5">
    <source>
        <dbReference type="SMART" id="SM00470"/>
    </source>
</evidence>
<dbReference type="SUPFAM" id="SSF110849">
    <property type="entry name" value="ParB/Sulfiredoxin"/>
    <property type="match status" value="1"/>
</dbReference>
<dbReference type="PIRSF" id="PIRSF032543">
    <property type="entry name" value="UCP032543_ParB-like"/>
    <property type="match status" value="1"/>
</dbReference>
<dbReference type="AlphaFoldDB" id="A0A2S5CV75"/>
<reference evidence="6 7" key="1">
    <citation type="submission" date="2017-11" db="EMBL/GenBank/DDBJ databases">
        <title>Genome sequence of Lysinibacillus sphaericus, a lignin-degrading bacteria isolated from municipal solid waste soil.</title>
        <authorList>
            <person name="Persinoti G.F."/>
            <person name="Paixao D.A."/>
            <person name="Bugg T.D."/>
            <person name="Squina F.M."/>
        </authorList>
    </citation>
    <scope>NUCLEOTIDE SEQUENCE [LARGE SCALE GENOMIC DNA]</scope>
    <source>
        <strain evidence="6 7">A1</strain>
    </source>
</reference>
<evidence type="ECO:0000256" key="1">
    <source>
        <dbReference type="ARBA" id="ARBA00022679"/>
    </source>
</evidence>
<dbReference type="GO" id="GO:0016301">
    <property type="term" value="F:kinase activity"/>
    <property type="evidence" value="ECO:0007669"/>
    <property type="project" value="UniProtKB-KW"/>
</dbReference>
<keyword evidence="2" id="KW-0547">Nucleotide-binding</keyword>
<sequence length="254" mass="29907">MDLYNIFNQTYRKICKSDFGIELALIDIDKLIPHEKIEPMRIKKLSASIEKSKHIKHPIPCIEVDNYYLVLDGHHRLETLKALGLKYAPIQIVNKNNFVLDYWYHDIKKSTWNPRNILNSNDKEEHGYMGTYKIKNQKIMDLEACKNCNALDMYKYILEIYNSYGTDNFSRKRTMPSKNNWIKYDGISLDVIVENAFKGNLMPPGISKFNFPFRVLNLDVPLKILEEFDEEEWRKVTNKVLTAQLYDFPVISIS</sequence>
<dbReference type="InterPro" id="IPR003115">
    <property type="entry name" value="ParB_N"/>
</dbReference>
<dbReference type="InterPro" id="IPR016999">
    <property type="entry name" value="SbnI-like"/>
</dbReference>
<organism evidence="6 7">
    <name type="scientific">Lysinibacillus sphaericus</name>
    <name type="common">Bacillus sphaericus</name>
    <dbReference type="NCBI Taxonomy" id="1421"/>
    <lineage>
        <taxon>Bacteria</taxon>
        <taxon>Bacillati</taxon>
        <taxon>Bacillota</taxon>
        <taxon>Bacilli</taxon>
        <taxon>Bacillales</taxon>
        <taxon>Bacillaceae</taxon>
        <taxon>Lysinibacillus</taxon>
    </lineage>
</organism>
<feature type="domain" description="ParB-like N-terminal" evidence="5">
    <location>
        <begin position="24"/>
        <end position="107"/>
    </location>
</feature>
<dbReference type="RefSeq" id="WP_069508254.1">
    <property type="nucleotide sequence ID" value="NZ_CP194323.1"/>
</dbReference>
<dbReference type="InterPro" id="IPR036086">
    <property type="entry name" value="ParB/Sulfiredoxin_sf"/>
</dbReference>
<evidence type="ECO:0000256" key="4">
    <source>
        <dbReference type="ARBA" id="ARBA00022840"/>
    </source>
</evidence>
<gene>
    <name evidence="6" type="ORF">LYSIN_03546</name>
</gene>
<protein>
    <recommendedName>
        <fullName evidence="5">ParB-like N-terminal domain-containing protein</fullName>
    </recommendedName>
</protein>
<keyword evidence="4" id="KW-0067">ATP-binding</keyword>
<keyword evidence="3" id="KW-0418">Kinase</keyword>
<evidence type="ECO:0000256" key="3">
    <source>
        <dbReference type="ARBA" id="ARBA00022777"/>
    </source>
</evidence>
<dbReference type="Proteomes" id="UP000237319">
    <property type="component" value="Unassembled WGS sequence"/>
</dbReference>
<dbReference type="InterPro" id="IPR023098">
    <property type="entry name" value="SerK/SbnI_C"/>
</dbReference>